<protein>
    <submittedName>
        <fullName evidence="2">Uncharacterized protein</fullName>
    </submittedName>
</protein>
<reference evidence="2" key="1">
    <citation type="submission" date="2023-03" db="EMBL/GenBank/DDBJ databases">
        <title>Massive genome expansion in bonnet fungi (Mycena s.s.) driven by repeated elements and novel gene families across ecological guilds.</title>
        <authorList>
            <consortium name="Lawrence Berkeley National Laboratory"/>
            <person name="Harder C.B."/>
            <person name="Miyauchi S."/>
            <person name="Viragh M."/>
            <person name="Kuo A."/>
            <person name="Thoen E."/>
            <person name="Andreopoulos B."/>
            <person name="Lu D."/>
            <person name="Skrede I."/>
            <person name="Drula E."/>
            <person name="Henrissat B."/>
            <person name="Morin E."/>
            <person name="Kohler A."/>
            <person name="Barry K."/>
            <person name="LaButti K."/>
            <person name="Morin E."/>
            <person name="Salamov A."/>
            <person name="Lipzen A."/>
            <person name="Mereny Z."/>
            <person name="Hegedus B."/>
            <person name="Baldrian P."/>
            <person name="Stursova M."/>
            <person name="Weitz H."/>
            <person name="Taylor A."/>
            <person name="Grigoriev I.V."/>
            <person name="Nagy L.G."/>
            <person name="Martin F."/>
            <person name="Kauserud H."/>
        </authorList>
    </citation>
    <scope>NUCLEOTIDE SEQUENCE</scope>
    <source>
        <strain evidence="2">9144</strain>
    </source>
</reference>
<accession>A0AAD6XZI7</accession>
<feature type="region of interest" description="Disordered" evidence="1">
    <location>
        <begin position="101"/>
        <end position="126"/>
    </location>
</feature>
<sequence length="213" mass="23607">MPTLSLLECHSRPCKPTPALGPPQPSLSWFGVFESLLQSWFKVGGGFQRLECLVGWVQPVDKPRTFFVMTAIVVACVMEPQDDLELRFQARVDRVLGKGPARSQGVKTLEAPSGRAKSTPGDGAQAEKWEWEKKTNLRAFAEFSMQALDEERTADAWTGTERGNALHSEVTSTPLALSTRHHCKMSPICLPGLLVYALQPGLQLAQEKFWTKV</sequence>
<dbReference type="AlphaFoldDB" id="A0AAD6XZI7"/>
<proteinExistence type="predicted"/>
<gene>
    <name evidence="2" type="ORF">GGX14DRAFT_408441</name>
</gene>
<evidence type="ECO:0000313" key="3">
    <source>
        <dbReference type="Proteomes" id="UP001219525"/>
    </source>
</evidence>
<keyword evidence="3" id="KW-1185">Reference proteome</keyword>
<evidence type="ECO:0000313" key="2">
    <source>
        <dbReference type="EMBL" id="KAJ7189922.1"/>
    </source>
</evidence>
<name>A0AAD6XZI7_9AGAR</name>
<evidence type="ECO:0000256" key="1">
    <source>
        <dbReference type="SAM" id="MobiDB-lite"/>
    </source>
</evidence>
<dbReference type="EMBL" id="JARJCW010000162">
    <property type="protein sequence ID" value="KAJ7189922.1"/>
    <property type="molecule type" value="Genomic_DNA"/>
</dbReference>
<comment type="caution">
    <text evidence="2">The sequence shown here is derived from an EMBL/GenBank/DDBJ whole genome shotgun (WGS) entry which is preliminary data.</text>
</comment>
<organism evidence="2 3">
    <name type="scientific">Mycena pura</name>
    <dbReference type="NCBI Taxonomy" id="153505"/>
    <lineage>
        <taxon>Eukaryota</taxon>
        <taxon>Fungi</taxon>
        <taxon>Dikarya</taxon>
        <taxon>Basidiomycota</taxon>
        <taxon>Agaricomycotina</taxon>
        <taxon>Agaricomycetes</taxon>
        <taxon>Agaricomycetidae</taxon>
        <taxon>Agaricales</taxon>
        <taxon>Marasmiineae</taxon>
        <taxon>Mycenaceae</taxon>
        <taxon>Mycena</taxon>
    </lineage>
</organism>
<dbReference type="Proteomes" id="UP001219525">
    <property type="component" value="Unassembled WGS sequence"/>
</dbReference>